<evidence type="ECO:0000256" key="12">
    <source>
        <dbReference type="RuleBase" id="RU003707"/>
    </source>
</evidence>
<dbReference type="InterPro" id="IPR001753">
    <property type="entry name" value="Enoyl-CoA_hydra/iso"/>
</dbReference>
<dbReference type="FunFam" id="1.20.5.170:FF:000025">
    <property type="entry name" value="nuclear factor interleukin-3-regulated protein-like"/>
    <property type="match status" value="1"/>
</dbReference>
<keyword evidence="16" id="KW-1185">Reference proteome</keyword>
<dbReference type="SUPFAM" id="SSF52096">
    <property type="entry name" value="ClpP/crotonase"/>
    <property type="match status" value="1"/>
</dbReference>
<evidence type="ECO:0000256" key="9">
    <source>
        <dbReference type="ARBA" id="ARBA00023163"/>
    </source>
</evidence>
<evidence type="ECO:0000313" key="15">
    <source>
        <dbReference type="EMBL" id="KAL0963185.1"/>
    </source>
</evidence>
<dbReference type="CDD" id="cd06558">
    <property type="entry name" value="crotonase-like"/>
    <property type="match status" value="1"/>
</dbReference>
<comment type="subcellular location">
    <subcellularLocation>
        <location evidence="1">Mitochondrion</location>
    </subcellularLocation>
</comment>
<dbReference type="GO" id="GO:0003723">
    <property type="term" value="F:RNA binding"/>
    <property type="evidence" value="ECO:0007669"/>
    <property type="project" value="UniProtKB-ARBA"/>
</dbReference>
<dbReference type="Pfam" id="PF07716">
    <property type="entry name" value="bZIP_2"/>
    <property type="match status" value="1"/>
</dbReference>
<protein>
    <recommendedName>
        <fullName evidence="14">BZIP domain-containing protein</fullName>
    </recommendedName>
</protein>
<keyword evidence="7" id="KW-0238">DNA-binding</keyword>
<dbReference type="FunFam" id="1.10.12.10:FF:000001">
    <property type="entry name" value="Probable enoyl-CoA hydratase, mitochondrial"/>
    <property type="match status" value="1"/>
</dbReference>
<feature type="region of interest" description="Disordered" evidence="13">
    <location>
        <begin position="364"/>
        <end position="383"/>
    </location>
</feature>
<dbReference type="GO" id="GO:0004300">
    <property type="term" value="F:enoyl-CoA hydratase activity"/>
    <property type="evidence" value="ECO:0007669"/>
    <property type="project" value="UniProtKB-ARBA"/>
</dbReference>
<evidence type="ECO:0000256" key="7">
    <source>
        <dbReference type="ARBA" id="ARBA00023125"/>
    </source>
</evidence>
<feature type="domain" description="BZIP" evidence="14">
    <location>
        <begin position="61"/>
        <end position="111"/>
    </location>
</feature>
<sequence>MQTIKREPLSNGSYSEDDTLILALQGADRALIGQKLCATPFKAKGTSCRRKREFIPDEKKDNLYWERRRKNNEAAKRSREKRRLNDMVLENKLMALGEENATLKAELLALKLKFGLVSSSAYAQEVQKISVSTAALYHEFVSPGEVRGSYASDLEAPNLGSSCISVIKHSPHSSLSEMSDVSVATQDDTRRTSEVIKRELAENSSYARERGSPYELYRNYTASPFPGVYSQPSPFLTLARSSSSSPRTSDDGVVSKSSDGEDEQQVPKGPAPHAADPKTVIVSCLKVPDATSSALPHKLRIKARPVQIKVEAVDADYDSSRKSSSPVILSAREYYQMGQGDYTHSSLSPLSLTHIQDWTHQAGPWQRDSTERPQNGYQQSLSPGPVSQKVLVDLRDGIYSHSDSENLCLKRGIADLKDAGRVGGNPNLRLLSAGHVGKLRHTRFKVESQNNTAADCSMAVIVGCRILLQAFRPQTGSIGRVCRIQDHAKSLHNLLNNKQQYILPTSNGATRHFSSDAKDDLIIRYLDGEDAGIVVFGINRPKQKNAISRNLVNMMTEAVESVKKNNKVRTVIICSMVPGIFCAGADLKERAKMHQNEVGPFVSKARSLISEIGNLPMPTVAAIDGAALGGGLEMALSCDIRIASNNAKLGLTETKLAIIPGAGGTQRLPRAIGVSLAKELIFSARAVDGTEAKRLGLVSHAVEQNKTGDAAYLRALDLAREFNPNGPIAIRMAKLAINQGIEVDLNTGLAIEEACYAQVIPTKDRLEGLAAFKEKRPPSFKGE</sequence>
<organism evidence="15 16">
    <name type="scientific">Umbra pygmaea</name>
    <name type="common">Eastern mudminnow</name>
    <dbReference type="NCBI Taxonomy" id="75934"/>
    <lineage>
        <taxon>Eukaryota</taxon>
        <taxon>Metazoa</taxon>
        <taxon>Chordata</taxon>
        <taxon>Craniata</taxon>
        <taxon>Vertebrata</taxon>
        <taxon>Euteleostomi</taxon>
        <taxon>Actinopterygii</taxon>
        <taxon>Neopterygii</taxon>
        <taxon>Teleostei</taxon>
        <taxon>Protacanthopterygii</taxon>
        <taxon>Esociformes</taxon>
        <taxon>Umbridae</taxon>
        <taxon>Umbra</taxon>
    </lineage>
</organism>
<gene>
    <name evidence="15" type="ORF">UPYG_G00350840</name>
</gene>
<evidence type="ECO:0000256" key="2">
    <source>
        <dbReference type="ARBA" id="ARBA00005254"/>
    </source>
</evidence>
<dbReference type="PROSITE" id="PS00036">
    <property type="entry name" value="BZIP_BASIC"/>
    <property type="match status" value="1"/>
</dbReference>
<comment type="similarity">
    <text evidence="2 12">Belongs to the enoyl-CoA hydratase/isomerase family.</text>
</comment>
<dbReference type="Pfam" id="PF06529">
    <property type="entry name" value="Vert_IL3-reg_TF"/>
    <property type="match status" value="1"/>
</dbReference>
<keyword evidence="8" id="KW-0496">Mitochondrion</keyword>
<dbReference type="SUPFAM" id="SSF57959">
    <property type="entry name" value="Leucine zipper domain"/>
    <property type="match status" value="1"/>
</dbReference>
<dbReference type="InterPro" id="IPR046347">
    <property type="entry name" value="bZIP_sf"/>
</dbReference>
<dbReference type="SMART" id="SM00338">
    <property type="entry name" value="BRLZ"/>
    <property type="match status" value="1"/>
</dbReference>
<dbReference type="PANTHER" id="PTHR11941:SF12">
    <property type="entry name" value="METHYLGLUTACONYL-COA HYDRATASE, MITOCHONDRIAL"/>
    <property type="match status" value="1"/>
</dbReference>
<feature type="region of interest" description="Disordered" evidence="13">
    <location>
        <begin position="237"/>
        <end position="277"/>
    </location>
</feature>
<comment type="similarity">
    <text evidence="3">Belongs to the bZIP family. NFIL3 subfamily.</text>
</comment>
<dbReference type="Proteomes" id="UP001557470">
    <property type="component" value="Unassembled WGS sequence"/>
</dbReference>
<comment type="caution">
    <text evidence="15">The sequence shown here is derived from an EMBL/GenBank/DDBJ whole genome shotgun (WGS) entry which is preliminary data.</text>
</comment>
<dbReference type="InterPro" id="IPR010533">
    <property type="entry name" value="Vert_IL3-reg_TF"/>
</dbReference>
<evidence type="ECO:0000256" key="5">
    <source>
        <dbReference type="ARBA" id="ARBA00022990"/>
    </source>
</evidence>
<dbReference type="InterPro" id="IPR004827">
    <property type="entry name" value="bZIP"/>
</dbReference>
<evidence type="ECO:0000256" key="1">
    <source>
        <dbReference type="ARBA" id="ARBA00004173"/>
    </source>
</evidence>
<keyword evidence="5" id="KW-0007">Acetylation</keyword>
<reference evidence="15 16" key="1">
    <citation type="submission" date="2024-06" db="EMBL/GenBank/DDBJ databases">
        <authorList>
            <person name="Pan Q."/>
            <person name="Wen M."/>
            <person name="Jouanno E."/>
            <person name="Zahm M."/>
            <person name="Klopp C."/>
            <person name="Cabau C."/>
            <person name="Louis A."/>
            <person name="Berthelot C."/>
            <person name="Parey E."/>
            <person name="Roest Crollius H."/>
            <person name="Montfort J."/>
            <person name="Robinson-Rechavi M."/>
            <person name="Bouchez O."/>
            <person name="Lampietro C."/>
            <person name="Lopez Roques C."/>
            <person name="Donnadieu C."/>
            <person name="Postlethwait J."/>
            <person name="Bobe J."/>
            <person name="Verreycken H."/>
            <person name="Guiguen Y."/>
        </authorList>
    </citation>
    <scope>NUCLEOTIDE SEQUENCE [LARGE SCALE GENOMIC DNA]</scope>
    <source>
        <strain evidence="15">Up_M1</strain>
        <tissue evidence="15">Testis</tissue>
    </source>
</reference>
<evidence type="ECO:0000256" key="10">
    <source>
        <dbReference type="ARBA" id="ARBA00023239"/>
    </source>
</evidence>
<evidence type="ECO:0000256" key="4">
    <source>
        <dbReference type="ARBA" id="ARBA00022946"/>
    </source>
</evidence>
<evidence type="ECO:0000256" key="3">
    <source>
        <dbReference type="ARBA" id="ARBA00006079"/>
    </source>
</evidence>
<keyword evidence="9" id="KW-0804">Transcription</keyword>
<dbReference type="Gene3D" id="3.90.226.10">
    <property type="entry name" value="2-enoyl-CoA Hydratase, Chain A, domain 1"/>
    <property type="match status" value="1"/>
</dbReference>
<accession>A0ABD0W2U5</accession>
<keyword evidence="6" id="KW-0805">Transcription regulation</keyword>
<evidence type="ECO:0000256" key="11">
    <source>
        <dbReference type="ARBA" id="ARBA00023242"/>
    </source>
</evidence>
<evidence type="ECO:0000256" key="6">
    <source>
        <dbReference type="ARBA" id="ARBA00023015"/>
    </source>
</evidence>
<proteinExistence type="inferred from homology"/>
<keyword evidence="11" id="KW-0539">Nucleus</keyword>
<evidence type="ECO:0000256" key="13">
    <source>
        <dbReference type="SAM" id="MobiDB-lite"/>
    </source>
</evidence>
<dbReference type="GO" id="GO:0005739">
    <property type="term" value="C:mitochondrion"/>
    <property type="evidence" value="ECO:0007669"/>
    <property type="project" value="UniProtKB-SubCell"/>
</dbReference>
<dbReference type="Gene3D" id="1.20.5.170">
    <property type="match status" value="1"/>
</dbReference>
<dbReference type="PROSITE" id="PS00166">
    <property type="entry name" value="ENOYL_COA_HYDRATASE"/>
    <property type="match status" value="1"/>
</dbReference>
<dbReference type="InterPro" id="IPR014748">
    <property type="entry name" value="Enoyl-CoA_hydra_C"/>
</dbReference>
<dbReference type="PROSITE" id="PS50217">
    <property type="entry name" value="BZIP"/>
    <property type="match status" value="1"/>
</dbReference>
<dbReference type="GO" id="GO:0003677">
    <property type="term" value="F:DNA binding"/>
    <property type="evidence" value="ECO:0007669"/>
    <property type="project" value="UniProtKB-KW"/>
</dbReference>
<dbReference type="InterPro" id="IPR029045">
    <property type="entry name" value="ClpP/crotonase-like_dom_sf"/>
</dbReference>
<evidence type="ECO:0000259" key="14">
    <source>
        <dbReference type="PROSITE" id="PS50217"/>
    </source>
</evidence>
<dbReference type="AlphaFoldDB" id="A0ABD0W2U5"/>
<keyword evidence="10" id="KW-0456">Lyase</keyword>
<dbReference type="PANTHER" id="PTHR11941">
    <property type="entry name" value="ENOYL-COA HYDRATASE-RELATED"/>
    <property type="match status" value="1"/>
</dbReference>
<feature type="compositionally biased region" description="Polar residues" evidence="13">
    <location>
        <begin position="372"/>
        <end position="382"/>
    </location>
</feature>
<dbReference type="CDD" id="cd14694">
    <property type="entry name" value="bZIP_NFIL3"/>
    <property type="match status" value="1"/>
</dbReference>
<dbReference type="InterPro" id="IPR047106">
    <property type="entry name" value="NFIL3-like_bZIP"/>
</dbReference>
<dbReference type="Gene3D" id="1.10.12.10">
    <property type="entry name" value="Lyase 2-enoyl-coa Hydratase, Chain A, domain 2"/>
    <property type="match status" value="1"/>
</dbReference>
<dbReference type="Pfam" id="PF00378">
    <property type="entry name" value="ECH_1"/>
    <property type="match status" value="1"/>
</dbReference>
<keyword evidence="4" id="KW-0809">Transit peptide</keyword>
<dbReference type="FunFam" id="3.90.226.10:FF:000022">
    <property type="entry name" value="methylglutaconyl-CoA hydratase, mitochondrial isoform X1"/>
    <property type="match status" value="1"/>
</dbReference>
<evidence type="ECO:0000313" key="16">
    <source>
        <dbReference type="Proteomes" id="UP001557470"/>
    </source>
</evidence>
<dbReference type="EMBL" id="JAGEUA010000011">
    <property type="protein sequence ID" value="KAL0963185.1"/>
    <property type="molecule type" value="Genomic_DNA"/>
</dbReference>
<name>A0ABD0W2U5_UMBPY</name>
<feature type="compositionally biased region" description="Low complexity" evidence="13">
    <location>
        <begin position="237"/>
        <end position="257"/>
    </location>
</feature>
<evidence type="ECO:0000256" key="8">
    <source>
        <dbReference type="ARBA" id="ARBA00023128"/>
    </source>
</evidence>
<dbReference type="InterPro" id="IPR018376">
    <property type="entry name" value="Enoyl-CoA_hyd/isom_CS"/>
</dbReference>